<dbReference type="InterPro" id="IPR013785">
    <property type="entry name" value="Aldolase_TIM"/>
</dbReference>
<dbReference type="GO" id="GO:0051539">
    <property type="term" value="F:4 iron, 4 sulfur cluster binding"/>
    <property type="evidence" value="ECO:0007669"/>
    <property type="project" value="UniProtKB-UniRule"/>
</dbReference>
<comment type="caution">
    <text evidence="10">The sequence shown here is derived from an EMBL/GenBank/DDBJ whole genome shotgun (WGS) entry which is preliminary data.</text>
</comment>
<keyword evidence="8" id="KW-0671">Queuosine biosynthesis</keyword>
<feature type="binding site" evidence="8">
    <location>
        <position position="26"/>
    </location>
    <ligand>
        <name>substrate</name>
    </ligand>
</feature>
<dbReference type="EMBL" id="RBXN01000001">
    <property type="protein sequence ID" value="RKT61388.1"/>
    <property type="molecule type" value="Genomic_DNA"/>
</dbReference>
<dbReference type="Proteomes" id="UP000269493">
    <property type="component" value="Unassembled WGS sequence"/>
</dbReference>
<sequence>MKKINEIFYSIQGEGYYTGVPAIFIRFSGCNLNCEFCDTDHSLGKIMSDEEILDIIRKFPAKHVVLTGGEPSMQLDDCFLSLLKAQGFYLQIETNGTLTKGFDAVTRWCDWITCSPKKDCVRKQMDELKVVYLSQDMSVYKQYSCKHKMLQPCSMQNTKEVIEFIKKNPEWRLSLQTHKYLHIR</sequence>
<dbReference type="SFLD" id="SFLDS00029">
    <property type="entry name" value="Radical_SAM"/>
    <property type="match status" value="1"/>
</dbReference>
<evidence type="ECO:0000256" key="5">
    <source>
        <dbReference type="ARBA" id="ARBA00023004"/>
    </source>
</evidence>
<evidence type="ECO:0000313" key="10">
    <source>
        <dbReference type="EMBL" id="RKT61388.1"/>
    </source>
</evidence>
<comment type="cofactor">
    <cofactor evidence="8">
        <name>Mg(2+)</name>
        <dbReference type="ChEBI" id="CHEBI:18420"/>
    </cofactor>
</comment>
<evidence type="ECO:0000259" key="9">
    <source>
        <dbReference type="PROSITE" id="PS51918"/>
    </source>
</evidence>
<feature type="binding site" evidence="8">
    <location>
        <position position="67"/>
    </location>
    <ligand>
        <name>substrate</name>
    </ligand>
</feature>
<evidence type="ECO:0000256" key="6">
    <source>
        <dbReference type="ARBA" id="ARBA00023014"/>
    </source>
</evidence>
<keyword evidence="3 8" id="KW-0479">Metal-binding</keyword>
<dbReference type="Pfam" id="PF04055">
    <property type="entry name" value="Radical_SAM"/>
    <property type="match status" value="1"/>
</dbReference>
<feature type="binding site" evidence="8">
    <location>
        <position position="37"/>
    </location>
    <ligand>
        <name>[4Fe-4S] cluster</name>
        <dbReference type="ChEBI" id="CHEBI:49883"/>
        <note>4Fe-4S-S-AdoMet</note>
    </ligand>
</feature>
<feature type="binding site" evidence="8">
    <location>
        <begin position="36"/>
        <end position="38"/>
    </location>
    <ligand>
        <name>S-adenosyl-L-methionine</name>
        <dbReference type="ChEBI" id="CHEBI:59789"/>
    </ligand>
</feature>
<dbReference type="InterPro" id="IPR007197">
    <property type="entry name" value="rSAM"/>
</dbReference>
<dbReference type="GO" id="GO:1904047">
    <property type="term" value="F:S-adenosyl-L-methionine binding"/>
    <property type="evidence" value="ECO:0007669"/>
    <property type="project" value="UniProtKB-UniRule"/>
</dbReference>
<evidence type="ECO:0000256" key="3">
    <source>
        <dbReference type="ARBA" id="ARBA00022723"/>
    </source>
</evidence>
<keyword evidence="7 8" id="KW-0456">Lyase</keyword>
<dbReference type="CDD" id="cd01335">
    <property type="entry name" value="Radical_SAM"/>
    <property type="match status" value="1"/>
</dbReference>
<accession>A0A495WNK4</accession>
<dbReference type="GeneID" id="92927584"/>
<keyword evidence="2 8" id="KW-0949">S-adenosyl-L-methionine</keyword>
<keyword evidence="4 8" id="KW-0460">Magnesium</keyword>
<keyword evidence="1 8" id="KW-0004">4Fe-4S</keyword>
<organism evidence="10 11">
    <name type="scientific">Coprobacter fastidiosus NSB1 = JCM 33896</name>
    <dbReference type="NCBI Taxonomy" id="1349822"/>
    <lineage>
        <taxon>Bacteria</taxon>
        <taxon>Pseudomonadati</taxon>
        <taxon>Bacteroidota</taxon>
        <taxon>Bacteroidia</taxon>
        <taxon>Bacteroidales</taxon>
        <taxon>Barnesiellaceae</taxon>
        <taxon>Coprobacter</taxon>
    </lineage>
</organism>
<comment type="pathway">
    <text evidence="8">Purine metabolism; 7-cyano-7-deazaguanine biosynthesis.</text>
</comment>
<evidence type="ECO:0000313" key="11">
    <source>
        <dbReference type="Proteomes" id="UP000269493"/>
    </source>
</evidence>
<dbReference type="OrthoDB" id="9792276at2"/>
<keyword evidence="5 8" id="KW-0408">Iron</keyword>
<feature type="domain" description="Radical SAM core" evidence="9">
    <location>
        <begin position="17"/>
        <end position="184"/>
    </location>
</feature>
<dbReference type="Gene3D" id="3.20.20.70">
    <property type="entry name" value="Aldolase class I"/>
    <property type="match status" value="1"/>
</dbReference>
<dbReference type="PIRSF" id="PIRSF000370">
    <property type="entry name" value="QueE"/>
    <property type="match status" value="1"/>
</dbReference>
<comment type="catalytic activity">
    <reaction evidence="8">
        <text>6-carboxy-5,6,7,8-tetrahydropterin + H(+) = 7-carboxy-7-carbaguanine + NH4(+)</text>
        <dbReference type="Rhea" id="RHEA:27974"/>
        <dbReference type="ChEBI" id="CHEBI:15378"/>
        <dbReference type="ChEBI" id="CHEBI:28938"/>
        <dbReference type="ChEBI" id="CHEBI:61032"/>
        <dbReference type="ChEBI" id="CHEBI:61036"/>
        <dbReference type="EC" id="4.3.99.3"/>
    </reaction>
</comment>
<dbReference type="PROSITE" id="PS51918">
    <property type="entry name" value="RADICAL_SAM"/>
    <property type="match status" value="1"/>
</dbReference>
<proteinExistence type="inferred from homology"/>
<dbReference type="PANTHER" id="PTHR42836:SF1">
    <property type="entry name" value="7-CARBOXY-7-DEAZAGUANINE SYNTHASE"/>
    <property type="match status" value="1"/>
</dbReference>
<comment type="subunit">
    <text evidence="8">Homodimer.</text>
</comment>
<comment type="caution">
    <text evidence="8">Lacks conserved residue(s) required for the propagation of feature annotation.</text>
</comment>
<dbReference type="InterPro" id="IPR058240">
    <property type="entry name" value="rSAM_sf"/>
</dbReference>
<feature type="binding site" evidence="8">
    <location>
        <position position="30"/>
    </location>
    <ligand>
        <name>[4Fe-4S] cluster</name>
        <dbReference type="ChEBI" id="CHEBI:49883"/>
        <note>4Fe-4S-S-AdoMet</note>
    </ligand>
</feature>
<dbReference type="GO" id="GO:0016840">
    <property type="term" value="F:carbon-nitrogen lyase activity"/>
    <property type="evidence" value="ECO:0007669"/>
    <property type="project" value="UniProtKB-UniRule"/>
</dbReference>
<evidence type="ECO:0000256" key="2">
    <source>
        <dbReference type="ARBA" id="ARBA00022691"/>
    </source>
</evidence>
<evidence type="ECO:0000256" key="8">
    <source>
        <dbReference type="HAMAP-Rule" id="MF_00917"/>
    </source>
</evidence>
<feature type="binding site" evidence="8">
    <location>
        <position position="34"/>
    </location>
    <ligand>
        <name>[4Fe-4S] cluster</name>
        <dbReference type="ChEBI" id="CHEBI:49883"/>
        <note>4Fe-4S-S-AdoMet</note>
    </ligand>
</feature>
<comment type="function">
    <text evidence="8">Catalyzes the complex heterocyclic radical-mediated conversion of 6-carboxy-5,6,7,8-tetrahydropterin (CPH4) to 7-carboxy-7-deazaguanine (CDG), a step common to the biosynthetic pathways of all 7-deazapurine-containing compounds.</text>
</comment>
<dbReference type="SUPFAM" id="SSF102114">
    <property type="entry name" value="Radical SAM enzymes"/>
    <property type="match status" value="1"/>
</dbReference>
<protein>
    <recommendedName>
        <fullName evidence="8">7-carboxy-7-deazaguanine synthase</fullName>
        <shortName evidence="8">CDG synthase</shortName>
        <ecNumber evidence="8">4.3.99.3</ecNumber>
    </recommendedName>
    <alternativeName>
        <fullName evidence="8">Queuosine biosynthesis protein QueE</fullName>
    </alternativeName>
</protein>
<comment type="cofactor">
    <cofactor evidence="8">
        <name>S-adenosyl-L-methionine</name>
        <dbReference type="ChEBI" id="CHEBI:59789"/>
    </cofactor>
    <text evidence="8">Binds 1 S-adenosyl-L-methionine per subunit.</text>
</comment>
<dbReference type="GO" id="GO:0000287">
    <property type="term" value="F:magnesium ion binding"/>
    <property type="evidence" value="ECO:0007669"/>
    <property type="project" value="UniProtKB-UniRule"/>
</dbReference>
<feature type="binding site" evidence="8">
    <location>
        <begin position="115"/>
        <end position="117"/>
    </location>
    <ligand>
        <name>S-adenosyl-L-methionine</name>
        <dbReference type="ChEBI" id="CHEBI:59789"/>
    </ligand>
</feature>
<comment type="similarity">
    <text evidence="8">Belongs to the radical SAM superfamily. 7-carboxy-7-deazaguanine synthase family.</text>
</comment>
<evidence type="ECO:0000256" key="4">
    <source>
        <dbReference type="ARBA" id="ARBA00022842"/>
    </source>
</evidence>
<evidence type="ECO:0000256" key="7">
    <source>
        <dbReference type="ARBA" id="ARBA00023239"/>
    </source>
</evidence>
<dbReference type="RefSeq" id="WP_009317023.1">
    <property type="nucleotide sequence ID" value="NZ_KI440833.1"/>
</dbReference>
<dbReference type="UniPathway" id="UPA00391"/>
<feature type="binding site" evidence="8">
    <location>
        <position position="39"/>
    </location>
    <ligand>
        <name>Mg(2+)</name>
        <dbReference type="ChEBI" id="CHEBI:18420"/>
    </ligand>
</feature>
<dbReference type="AlphaFoldDB" id="A0A495WNK4"/>
<evidence type="ECO:0000256" key="1">
    <source>
        <dbReference type="ARBA" id="ARBA00022485"/>
    </source>
</evidence>
<comment type="cofactor">
    <cofactor evidence="8">
        <name>[4Fe-4S] cluster</name>
        <dbReference type="ChEBI" id="CHEBI:49883"/>
    </cofactor>
    <text evidence="8">Binds 1 [4Fe-4S] cluster. The cluster is coordinated with 3 cysteines and an exchangeable S-adenosyl-L-methionine.</text>
</comment>
<keyword evidence="11" id="KW-1185">Reference proteome</keyword>
<gene>
    <name evidence="8" type="primary">queE</name>
    <name evidence="10" type="ORF">BC742_0434</name>
</gene>
<dbReference type="PANTHER" id="PTHR42836">
    <property type="entry name" value="7-CARBOXY-7-DEAZAGUANINE SYNTHASE"/>
    <property type="match status" value="1"/>
</dbReference>
<name>A0A495WNK4_9BACT</name>
<keyword evidence="6 8" id="KW-0411">Iron-sulfur</keyword>
<feature type="binding site" evidence="8">
    <location>
        <position position="69"/>
    </location>
    <ligand>
        <name>S-adenosyl-L-methionine</name>
        <dbReference type="ChEBI" id="CHEBI:59789"/>
    </ligand>
</feature>
<dbReference type="HAMAP" id="MF_00917">
    <property type="entry name" value="QueE"/>
    <property type="match status" value="1"/>
</dbReference>
<reference evidence="10 11" key="1">
    <citation type="submission" date="2018-10" db="EMBL/GenBank/DDBJ databases">
        <title>Genomic Encyclopedia of Archaeal and Bacterial Type Strains, Phase II (KMG-II): from individual species to whole genera.</title>
        <authorList>
            <person name="Goeker M."/>
        </authorList>
    </citation>
    <scope>NUCLEOTIDE SEQUENCE [LARGE SCALE GENOMIC DNA]</scope>
    <source>
        <strain evidence="10 11">NSB1</strain>
    </source>
</reference>
<dbReference type="EC" id="4.3.99.3" evidence="8"/>
<feature type="binding site" evidence="8">
    <location>
        <begin position="11"/>
        <end position="13"/>
    </location>
    <ligand>
        <name>substrate</name>
    </ligand>
</feature>
<dbReference type="InterPro" id="IPR024924">
    <property type="entry name" value="7-CO-7-deazaguanine_synth-like"/>
</dbReference>
<dbReference type="GO" id="GO:0008616">
    <property type="term" value="P:tRNA queuosine(34) biosynthetic process"/>
    <property type="evidence" value="ECO:0007669"/>
    <property type="project" value="UniProtKB-UniRule"/>
</dbReference>